<name>A0A1W1E7X4_9ZZZZ</name>
<dbReference type="GO" id="GO:0016209">
    <property type="term" value="F:antioxidant activity"/>
    <property type="evidence" value="ECO:0007669"/>
    <property type="project" value="InterPro"/>
</dbReference>
<protein>
    <submittedName>
        <fullName evidence="2">Thiol:disulfide interchange protein, thioredoxin family protein</fullName>
    </submittedName>
</protein>
<dbReference type="Gene3D" id="3.40.30.10">
    <property type="entry name" value="Glutaredoxin"/>
    <property type="match status" value="1"/>
</dbReference>
<dbReference type="InterPro" id="IPR036249">
    <property type="entry name" value="Thioredoxin-like_sf"/>
</dbReference>
<sequence>MKKLLTAALVVFSLLSTLQAEGTAKKQALQIKDVNGKVYTIKGTPEGLKISGTEGKVVFLEFFGHNCPPCLMTIPHLIDIQKKHKDKLAVIAVEVQGFTNEQLKTFAKQKGINYTVISGNQERLFVSYIAQRAQWQGSIPFMLALDTKGDVQFIQAGMLPAQALEELYRQLSSKK</sequence>
<dbReference type="CDD" id="cd02966">
    <property type="entry name" value="TlpA_like_family"/>
    <property type="match status" value="1"/>
</dbReference>
<dbReference type="PROSITE" id="PS00194">
    <property type="entry name" value="THIOREDOXIN_1"/>
    <property type="match status" value="1"/>
</dbReference>
<evidence type="ECO:0000259" key="1">
    <source>
        <dbReference type="PROSITE" id="PS51352"/>
    </source>
</evidence>
<dbReference type="InterPro" id="IPR050553">
    <property type="entry name" value="Thioredoxin_ResA/DsbE_sf"/>
</dbReference>
<proteinExistence type="predicted"/>
<dbReference type="InterPro" id="IPR013766">
    <property type="entry name" value="Thioredoxin_domain"/>
</dbReference>
<dbReference type="AlphaFoldDB" id="A0A1W1E7X4"/>
<dbReference type="InterPro" id="IPR017937">
    <property type="entry name" value="Thioredoxin_CS"/>
</dbReference>
<dbReference type="GO" id="GO:0016491">
    <property type="term" value="F:oxidoreductase activity"/>
    <property type="evidence" value="ECO:0007669"/>
    <property type="project" value="InterPro"/>
</dbReference>
<dbReference type="SUPFAM" id="SSF52833">
    <property type="entry name" value="Thioredoxin-like"/>
    <property type="match status" value="1"/>
</dbReference>
<dbReference type="PROSITE" id="PS51352">
    <property type="entry name" value="THIOREDOXIN_2"/>
    <property type="match status" value="1"/>
</dbReference>
<feature type="domain" description="Thioredoxin" evidence="1">
    <location>
        <begin position="18"/>
        <end position="173"/>
    </location>
</feature>
<dbReference type="EMBL" id="FPIB01000008">
    <property type="protein sequence ID" value="SFV90053.1"/>
    <property type="molecule type" value="Genomic_DNA"/>
</dbReference>
<gene>
    <name evidence="2" type="ORF">MNB_SV-4-699</name>
</gene>
<dbReference type="InterPro" id="IPR000866">
    <property type="entry name" value="AhpC/TSA"/>
</dbReference>
<dbReference type="PANTHER" id="PTHR42852:SF13">
    <property type="entry name" value="PROTEIN DIPZ"/>
    <property type="match status" value="1"/>
</dbReference>
<dbReference type="Pfam" id="PF00578">
    <property type="entry name" value="AhpC-TSA"/>
    <property type="match status" value="1"/>
</dbReference>
<reference evidence="2" key="1">
    <citation type="submission" date="2016-10" db="EMBL/GenBank/DDBJ databases">
        <authorList>
            <person name="de Groot N.N."/>
        </authorList>
    </citation>
    <scope>NUCLEOTIDE SEQUENCE</scope>
</reference>
<evidence type="ECO:0000313" key="2">
    <source>
        <dbReference type="EMBL" id="SFV90053.1"/>
    </source>
</evidence>
<dbReference type="PANTHER" id="PTHR42852">
    <property type="entry name" value="THIOL:DISULFIDE INTERCHANGE PROTEIN DSBE"/>
    <property type="match status" value="1"/>
</dbReference>
<accession>A0A1W1E7X4</accession>
<organism evidence="2">
    <name type="scientific">hydrothermal vent metagenome</name>
    <dbReference type="NCBI Taxonomy" id="652676"/>
    <lineage>
        <taxon>unclassified sequences</taxon>
        <taxon>metagenomes</taxon>
        <taxon>ecological metagenomes</taxon>
    </lineage>
</organism>